<organism evidence="1 2">
    <name type="scientific">Eubacterium ruminantium</name>
    <dbReference type="NCBI Taxonomy" id="42322"/>
    <lineage>
        <taxon>Bacteria</taxon>
        <taxon>Bacillati</taxon>
        <taxon>Bacillota</taxon>
        <taxon>Clostridia</taxon>
        <taxon>Eubacteriales</taxon>
        <taxon>Eubacteriaceae</taxon>
        <taxon>Eubacterium</taxon>
    </lineage>
</organism>
<dbReference type="Proteomes" id="UP000189857">
    <property type="component" value="Unassembled WGS sequence"/>
</dbReference>
<gene>
    <name evidence="1" type="ORF">SAMN02745110_02474</name>
</gene>
<proteinExistence type="predicted"/>
<dbReference type="EMBL" id="FUXA01000025">
    <property type="protein sequence ID" value="SKA06012.1"/>
    <property type="molecule type" value="Genomic_DNA"/>
</dbReference>
<evidence type="ECO:0000313" key="2">
    <source>
        <dbReference type="Proteomes" id="UP000189857"/>
    </source>
</evidence>
<dbReference type="AlphaFoldDB" id="A0A1T4QQG1"/>
<sequence>MADIELVIKLDKDIAQGIIDGKNDTPRTIVRGFQATIADAIKKGTLLPKGHGDLIDRRELKKEVYTTTEWNGDIHRIIYEASIDDAKPIIEADKLSNNELENPFNDSRFGG</sequence>
<keyword evidence="2" id="KW-1185">Reference proteome</keyword>
<reference evidence="1 2" key="1">
    <citation type="submission" date="2017-02" db="EMBL/GenBank/DDBJ databases">
        <authorList>
            <person name="Peterson S.W."/>
        </authorList>
    </citation>
    <scope>NUCLEOTIDE SEQUENCE [LARGE SCALE GENOMIC DNA]</scope>
    <source>
        <strain evidence="1 2">ATCC 17233</strain>
    </source>
</reference>
<accession>A0A1T4QQG1</accession>
<protein>
    <submittedName>
        <fullName evidence="1">Uncharacterized protein</fullName>
    </submittedName>
</protein>
<evidence type="ECO:0000313" key="1">
    <source>
        <dbReference type="EMBL" id="SKA06012.1"/>
    </source>
</evidence>
<dbReference type="RefSeq" id="WP_078788250.1">
    <property type="nucleotide sequence ID" value="NZ_FMTO01000014.1"/>
</dbReference>
<name>A0A1T4QQG1_9FIRM</name>